<name>A0A835KK96_9POAL</name>
<evidence type="ECO:0000256" key="1">
    <source>
        <dbReference type="ARBA" id="ARBA00023016"/>
    </source>
</evidence>
<dbReference type="AlphaFoldDB" id="A0A835KK96"/>
<dbReference type="PANTHER" id="PTHR11527">
    <property type="entry name" value="HEAT-SHOCK PROTEIN 20 FAMILY MEMBER"/>
    <property type="match status" value="1"/>
</dbReference>
<dbReference type="CDD" id="cd06464">
    <property type="entry name" value="ACD_sHsps-like"/>
    <property type="match status" value="1"/>
</dbReference>
<dbReference type="Pfam" id="PF00011">
    <property type="entry name" value="HSP20"/>
    <property type="match status" value="1"/>
</dbReference>
<accession>A0A835KK96</accession>
<reference evidence="6" key="1">
    <citation type="submission" date="2020-07" db="EMBL/GenBank/DDBJ databases">
        <title>Genome sequence and genetic diversity analysis of an under-domesticated orphan crop, white fonio (Digitaria exilis).</title>
        <authorList>
            <person name="Bennetzen J.L."/>
            <person name="Chen S."/>
            <person name="Ma X."/>
            <person name="Wang X."/>
            <person name="Yssel A.E.J."/>
            <person name="Chaluvadi S.R."/>
            <person name="Johnson M."/>
            <person name="Gangashetty P."/>
            <person name="Hamidou F."/>
            <person name="Sanogo M.D."/>
            <person name="Zwaenepoel A."/>
            <person name="Wallace J."/>
            <person name="Van De Peer Y."/>
            <person name="Van Deynze A."/>
        </authorList>
    </citation>
    <scope>NUCLEOTIDE SEQUENCE</scope>
    <source>
        <tissue evidence="6">Leaves</tissue>
    </source>
</reference>
<dbReference type="PROSITE" id="PS01031">
    <property type="entry name" value="SHSP"/>
    <property type="match status" value="1"/>
</dbReference>
<keyword evidence="1" id="KW-0346">Stress response</keyword>
<evidence type="ECO:0000313" key="6">
    <source>
        <dbReference type="EMBL" id="KAF8730190.1"/>
    </source>
</evidence>
<evidence type="ECO:0000259" key="5">
    <source>
        <dbReference type="PROSITE" id="PS01031"/>
    </source>
</evidence>
<protein>
    <recommendedName>
        <fullName evidence="5">SHSP domain-containing protein</fullName>
    </recommendedName>
</protein>
<dbReference type="InterPro" id="IPR008978">
    <property type="entry name" value="HSP20-like_chaperone"/>
</dbReference>
<dbReference type="Gene3D" id="2.60.40.790">
    <property type="match status" value="1"/>
</dbReference>
<dbReference type="InterPro" id="IPR031107">
    <property type="entry name" value="Small_HSP"/>
</dbReference>
<feature type="compositionally biased region" description="Basic residues" evidence="4">
    <location>
        <begin position="128"/>
        <end position="140"/>
    </location>
</feature>
<evidence type="ECO:0000256" key="3">
    <source>
        <dbReference type="RuleBase" id="RU003616"/>
    </source>
</evidence>
<dbReference type="EMBL" id="JACEFO010001619">
    <property type="protein sequence ID" value="KAF8730190.1"/>
    <property type="molecule type" value="Genomic_DNA"/>
</dbReference>
<gene>
    <name evidence="6" type="ORF">HU200_017163</name>
</gene>
<evidence type="ECO:0000256" key="2">
    <source>
        <dbReference type="PROSITE-ProRule" id="PRU00285"/>
    </source>
</evidence>
<feature type="domain" description="SHSP" evidence="5">
    <location>
        <begin position="143"/>
        <end position="281"/>
    </location>
</feature>
<feature type="region of interest" description="Disordered" evidence="4">
    <location>
        <begin position="122"/>
        <end position="144"/>
    </location>
</feature>
<dbReference type="InterPro" id="IPR002068">
    <property type="entry name" value="A-crystallin/Hsp20_dom"/>
</dbReference>
<proteinExistence type="inferred from homology"/>
<dbReference type="Proteomes" id="UP000636709">
    <property type="component" value="Unassembled WGS sequence"/>
</dbReference>
<comment type="similarity">
    <text evidence="2 3">Belongs to the small heat shock protein (HSP20) family.</text>
</comment>
<dbReference type="SUPFAM" id="SSF49764">
    <property type="entry name" value="HSP20-like chaperones"/>
    <property type="match status" value="1"/>
</dbReference>
<keyword evidence="7" id="KW-1185">Reference proteome</keyword>
<comment type="caution">
    <text evidence="6">The sequence shown here is derived from an EMBL/GenBank/DDBJ whole genome shotgun (WGS) entry which is preliminary data.</text>
</comment>
<evidence type="ECO:0000313" key="7">
    <source>
        <dbReference type="Proteomes" id="UP000636709"/>
    </source>
</evidence>
<dbReference type="OrthoDB" id="1431247at2759"/>
<sequence length="281" mass="30690">MQPNSLKVRPSYYSGGMRLLRSSCNPKCRLLESRISNFRFRSLYTPSPSALRSATSQNAQQRSRSPLATLAVEFGVAASTEGSKQGRNSGRAMTELFDTAVTSLLHLPEVLDRLAAADGDRRSAAHNGAHHHHHHGHARVHGLGGVGGGAPVDIVETPGEYAFLIDVPGLSKSDIQELSDESSDMAAIWRVTLEEEDRVLVMKGGNNNGKRKRDEEEGEGCRYIRLERRAAPRSFVRKFRLPEDADTGGIAARCENGVLTVTVKKKPPPEKKTKSVQVTIA</sequence>
<evidence type="ECO:0000256" key="4">
    <source>
        <dbReference type="SAM" id="MobiDB-lite"/>
    </source>
</evidence>
<organism evidence="6 7">
    <name type="scientific">Digitaria exilis</name>
    <dbReference type="NCBI Taxonomy" id="1010633"/>
    <lineage>
        <taxon>Eukaryota</taxon>
        <taxon>Viridiplantae</taxon>
        <taxon>Streptophyta</taxon>
        <taxon>Embryophyta</taxon>
        <taxon>Tracheophyta</taxon>
        <taxon>Spermatophyta</taxon>
        <taxon>Magnoliopsida</taxon>
        <taxon>Liliopsida</taxon>
        <taxon>Poales</taxon>
        <taxon>Poaceae</taxon>
        <taxon>PACMAD clade</taxon>
        <taxon>Panicoideae</taxon>
        <taxon>Panicodae</taxon>
        <taxon>Paniceae</taxon>
        <taxon>Anthephorinae</taxon>
        <taxon>Digitaria</taxon>
    </lineage>
</organism>